<dbReference type="GeneID" id="93228180"/>
<evidence type="ECO:0000313" key="1">
    <source>
        <dbReference type="EMBL" id="PVY59565.1"/>
    </source>
</evidence>
<accession>A0A2U1CF83</accession>
<dbReference type="SUPFAM" id="SSF160719">
    <property type="entry name" value="gpW/gp25-like"/>
    <property type="match status" value="1"/>
</dbReference>
<dbReference type="RefSeq" id="WP_033118874.1">
    <property type="nucleotide sequence ID" value="NZ_CAMREZ010000011.1"/>
</dbReference>
<dbReference type="Proteomes" id="UP000245778">
    <property type="component" value="Unassembled WGS sequence"/>
</dbReference>
<gene>
    <name evidence="1" type="ORF">C7373_10178</name>
</gene>
<evidence type="ECO:0000313" key="2">
    <source>
        <dbReference type="Proteomes" id="UP000245778"/>
    </source>
</evidence>
<organism evidence="1 2">
    <name type="scientific">Intestinimonas butyriciproducens</name>
    <dbReference type="NCBI Taxonomy" id="1297617"/>
    <lineage>
        <taxon>Bacteria</taxon>
        <taxon>Bacillati</taxon>
        <taxon>Bacillota</taxon>
        <taxon>Clostridia</taxon>
        <taxon>Eubacteriales</taxon>
        <taxon>Intestinimonas</taxon>
    </lineage>
</organism>
<dbReference type="Pfam" id="PF10934">
    <property type="entry name" value="Sheath_initiator"/>
    <property type="match status" value="1"/>
</dbReference>
<proteinExistence type="predicted"/>
<dbReference type="InterPro" id="IPR020288">
    <property type="entry name" value="Sheath_initiator"/>
</dbReference>
<comment type="caution">
    <text evidence="1">The sequence shown here is derived from an EMBL/GenBank/DDBJ whole genome shotgun (WGS) entry which is preliminary data.</text>
</comment>
<name>A0A2U1CF83_9FIRM</name>
<dbReference type="EMBL" id="QEKK01000001">
    <property type="protein sequence ID" value="PVY59565.1"/>
    <property type="molecule type" value="Genomic_DNA"/>
</dbReference>
<protein>
    <submittedName>
        <fullName evidence="1">Uncharacterized protein DUF2634</fullName>
    </submittedName>
</protein>
<reference evidence="1 2" key="1">
    <citation type="submission" date="2018-04" db="EMBL/GenBank/DDBJ databases">
        <title>Genomic Encyclopedia of Type Strains, Phase IV (KMG-IV): sequencing the most valuable type-strain genomes for metagenomic binning, comparative biology and taxonomic classification.</title>
        <authorList>
            <person name="Goeker M."/>
        </authorList>
    </citation>
    <scope>NUCLEOTIDE SEQUENCE [LARGE SCALE GENOMIC DNA]</scope>
    <source>
        <strain evidence="1 2">DSM 26588</strain>
    </source>
</reference>
<sequence>MLPTQGGILLQGGTPLVPAAQRPSRTYRADFAAGRIDGFTDGREAMEQAIYQILHTERFAWPIYSWNYGAELGRLTGRSVRVAQGELPRLLREALTQDARITGVRDVTVTQSGKREALVHFTAETVFGDVDAAAPLRLGTV</sequence>
<dbReference type="AlphaFoldDB" id="A0A2U1CF83"/>